<dbReference type="Proteomes" id="UP000053319">
    <property type="component" value="Unassembled WGS sequence"/>
</dbReference>
<proteinExistence type="predicted"/>
<dbReference type="AlphaFoldDB" id="R7SUN8"/>
<accession>R7SUN8</accession>
<gene>
    <name evidence="1" type="ORF">DICSQDRAFT_172847</name>
</gene>
<evidence type="ECO:0000313" key="2">
    <source>
        <dbReference type="Proteomes" id="UP000053319"/>
    </source>
</evidence>
<reference evidence="1 2" key="1">
    <citation type="journal article" date="2012" name="Science">
        <title>The Paleozoic origin of enzymatic lignin decomposition reconstructed from 31 fungal genomes.</title>
        <authorList>
            <person name="Floudas D."/>
            <person name="Binder M."/>
            <person name="Riley R."/>
            <person name="Barry K."/>
            <person name="Blanchette R.A."/>
            <person name="Henrissat B."/>
            <person name="Martinez A.T."/>
            <person name="Otillar R."/>
            <person name="Spatafora J.W."/>
            <person name="Yadav J.S."/>
            <person name="Aerts A."/>
            <person name="Benoit I."/>
            <person name="Boyd A."/>
            <person name="Carlson A."/>
            <person name="Copeland A."/>
            <person name="Coutinho P.M."/>
            <person name="de Vries R.P."/>
            <person name="Ferreira P."/>
            <person name="Findley K."/>
            <person name="Foster B."/>
            <person name="Gaskell J."/>
            <person name="Glotzer D."/>
            <person name="Gorecki P."/>
            <person name="Heitman J."/>
            <person name="Hesse C."/>
            <person name="Hori C."/>
            <person name="Igarashi K."/>
            <person name="Jurgens J.A."/>
            <person name="Kallen N."/>
            <person name="Kersten P."/>
            <person name="Kohler A."/>
            <person name="Kuees U."/>
            <person name="Kumar T.K.A."/>
            <person name="Kuo A."/>
            <person name="LaButti K."/>
            <person name="Larrondo L.F."/>
            <person name="Lindquist E."/>
            <person name="Ling A."/>
            <person name="Lombard V."/>
            <person name="Lucas S."/>
            <person name="Lundell T."/>
            <person name="Martin R."/>
            <person name="McLaughlin D.J."/>
            <person name="Morgenstern I."/>
            <person name="Morin E."/>
            <person name="Murat C."/>
            <person name="Nagy L.G."/>
            <person name="Nolan M."/>
            <person name="Ohm R.A."/>
            <person name="Patyshakuliyeva A."/>
            <person name="Rokas A."/>
            <person name="Ruiz-Duenas F.J."/>
            <person name="Sabat G."/>
            <person name="Salamov A."/>
            <person name="Samejima M."/>
            <person name="Schmutz J."/>
            <person name="Slot J.C."/>
            <person name="St John F."/>
            <person name="Stenlid J."/>
            <person name="Sun H."/>
            <person name="Sun S."/>
            <person name="Syed K."/>
            <person name="Tsang A."/>
            <person name="Wiebenga A."/>
            <person name="Young D."/>
            <person name="Pisabarro A."/>
            <person name="Eastwood D.C."/>
            <person name="Martin F."/>
            <person name="Cullen D."/>
            <person name="Grigoriev I.V."/>
            <person name="Hibbett D.S."/>
        </authorList>
    </citation>
    <scope>NUCLEOTIDE SEQUENCE [LARGE SCALE GENOMIC DNA]</scope>
    <source>
        <strain evidence="1 2">LYAD-421 SS1</strain>
    </source>
</reference>
<dbReference type="KEGG" id="dsq:DICSQDRAFT_172847"/>
<sequence length="123" mass="13739">MTSTDDWSGVPVLQALANLNQEIVQCVPAVAKDRDRETKREHAQDATLVLFALHAWVVWGVTRVTARVLLFARDVWDTRDSPVGELSVPVPDSFSGFSPSPHPVAQRVWDHAESYLGRSVLEY</sequence>
<name>R7SUN8_DICSQ</name>
<dbReference type="RefSeq" id="XP_007368684.1">
    <property type="nucleotide sequence ID" value="XM_007368622.1"/>
</dbReference>
<evidence type="ECO:0000313" key="1">
    <source>
        <dbReference type="EMBL" id="EJF58657.1"/>
    </source>
</evidence>
<protein>
    <submittedName>
        <fullName evidence="1">Uncharacterized protein</fullName>
    </submittedName>
</protein>
<dbReference type="HOGENOM" id="CLU_2015203_0_0_1"/>
<dbReference type="GeneID" id="18839661"/>
<organism evidence="1 2">
    <name type="scientific">Dichomitus squalens (strain LYAD-421)</name>
    <name type="common">Western red white-rot fungus</name>
    <dbReference type="NCBI Taxonomy" id="732165"/>
    <lineage>
        <taxon>Eukaryota</taxon>
        <taxon>Fungi</taxon>
        <taxon>Dikarya</taxon>
        <taxon>Basidiomycota</taxon>
        <taxon>Agaricomycotina</taxon>
        <taxon>Agaricomycetes</taxon>
        <taxon>Polyporales</taxon>
        <taxon>Polyporaceae</taxon>
        <taxon>Dichomitus</taxon>
    </lineage>
</organism>
<dbReference type="EMBL" id="JH719433">
    <property type="protein sequence ID" value="EJF58657.1"/>
    <property type="molecule type" value="Genomic_DNA"/>
</dbReference>